<feature type="transmembrane region" description="Helical" evidence="1">
    <location>
        <begin position="113"/>
        <end position="143"/>
    </location>
</feature>
<keyword evidence="1" id="KW-1133">Transmembrane helix</keyword>
<reference evidence="3" key="1">
    <citation type="submission" date="2016-10" db="EMBL/GenBank/DDBJ databases">
        <authorList>
            <person name="Varghese N."/>
            <person name="Submissions S."/>
        </authorList>
    </citation>
    <scope>NUCLEOTIDE SEQUENCE [LARGE SCALE GENOMIC DNA]</scope>
    <source>
        <strain evidence="3">DSM 21580</strain>
    </source>
</reference>
<sequence>MKELMNILSTREISILVWSIIIFSILIYIARKEFLNVLKLLLNYKILFPLIFFFLYNFVIVYVLKKISFWDYNLLKDTLIWLFSSGIIVFFNANKISSTNYFTKILKDNLKVIIFLEFLLNFYTFGILTELILVPIISFIVILYEYSKHSMKNNPEHIKVNKFLHFTLSIVGIIFLINIFFRTFNGYDKLFTSDNIKTIYLPIILTTISFPFYYFLALGMIYEEFFVRINFMFSDSRIKKDVKKQILLKANFRINRLTNIKNNFEKNKAYEKNIAEYINSIK</sequence>
<organism evidence="2 3">
    <name type="scientific">Halpernia humi</name>
    <dbReference type="NCBI Taxonomy" id="493375"/>
    <lineage>
        <taxon>Bacteria</taxon>
        <taxon>Pseudomonadati</taxon>
        <taxon>Bacteroidota</taxon>
        <taxon>Flavobacteriia</taxon>
        <taxon>Flavobacteriales</taxon>
        <taxon>Weeksellaceae</taxon>
        <taxon>Chryseobacterium group</taxon>
        <taxon>Halpernia</taxon>
    </lineage>
</organism>
<dbReference type="OrthoDB" id="1366695at2"/>
<feature type="transmembrane region" description="Helical" evidence="1">
    <location>
        <begin position="163"/>
        <end position="181"/>
    </location>
</feature>
<evidence type="ECO:0000256" key="1">
    <source>
        <dbReference type="SAM" id="Phobius"/>
    </source>
</evidence>
<keyword evidence="1" id="KW-0812">Transmembrane</keyword>
<dbReference type="AlphaFoldDB" id="A0A1H5WQR4"/>
<feature type="transmembrane region" description="Helical" evidence="1">
    <location>
        <begin position="42"/>
        <end position="62"/>
    </location>
</feature>
<evidence type="ECO:0000313" key="3">
    <source>
        <dbReference type="Proteomes" id="UP000236738"/>
    </source>
</evidence>
<keyword evidence="3" id="KW-1185">Reference proteome</keyword>
<dbReference type="EMBL" id="FNUS01000002">
    <property type="protein sequence ID" value="SEG01556.1"/>
    <property type="molecule type" value="Genomic_DNA"/>
</dbReference>
<accession>A0A1H5WQR4</accession>
<feature type="transmembrane region" description="Helical" evidence="1">
    <location>
        <begin position="12"/>
        <end position="30"/>
    </location>
</feature>
<protein>
    <submittedName>
        <fullName evidence="2">Uncharacterized protein</fullName>
    </submittedName>
</protein>
<gene>
    <name evidence="2" type="ORF">SAMN05421847_1295</name>
</gene>
<proteinExistence type="predicted"/>
<feature type="transmembrane region" description="Helical" evidence="1">
    <location>
        <begin position="74"/>
        <end position="93"/>
    </location>
</feature>
<feature type="transmembrane region" description="Helical" evidence="1">
    <location>
        <begin position="201"/>
        <end position="222"/>
    </location>
</feature>
<keyword evidence="1" id="KW-0472">Membrane</keyword>
<name>A0A1H5WQR4_9FLAO</name>
<evidence type="ECO:0000313" key="2">
    <source>
        <dbReference type="EMBL" id="SEG01556.1"/>
    </source>
</evidence>
<dbReference type="Proteomes" id="UP000236738">
    <property type="component" value="Unassembled WGS sequence"/>
</dbReference>